<gene>
    <name evidence="6" type="ORF">EDC03_1677</name>
</gene>
<accession>A0A3N1HL67</accession>
<comment type="similarity">
    <text evidence="2 4">Belongs to the pyridoxal phosphate-binding protein YggS/PROSC family.</text>
</comment>
<protein>
    <recommendedName>
        <fullName evidence="2">Pyridoxal phosphate homeostasis protein</fullName>
        <shortName evidence="2">PLP homeostasis protein</shortName>
    </recommendedName>
</protein>
<dbReference type="Gene3D" id="3.20.20.10">
    <property type="entry name" value="Alanine racemase"/>
    <property type="match status" value="1"/>
</dbReference>
<evidence type="ECO:0000313" key="7">
    <source>
        <dbReference type="Proteomes" id="UP000276232"/>
    </source>
</evidence>
<keyword evidence="7" id="KW-1185">Reference proteome</keyword>
<feature type="domain" description="Alanine racemase N-terminal" evidence="5">
    <location>
        <begin position="35"/>
        <end position="253"/>
    </location>
</feature>
<dbReference type="PANTHER" id="PTHR10146">
    <property type="entry name" value="PROLINE SYNTHETASE CO-TRANSCRIBED BACTERIAL HOMOLOG PROTEIN"/>
    <property type="match status" value="1"/>
</dbReference>
<dbReference type="InterPro" id="IPR029066">
    <property type="entry name" value="PLP-binding_barrel"/>
</dbReference>
<feature type="modified residue" description="N6-(pyridoxal phosphate)lysine" evidence="2 3">
    <location>
        <position position="56"/>
    </location>
</feature>
<evidence type="ECO:0000256" key="3">
    <source>
        <dbReference type="PIRSR" id="PIRSR004848-1"/>
    </source>
</evidence>
<dbReference type="EMBL" id="RJKN01000004">
    <property type="protein sequence ID" value="ROP43082.1"/>
    <property type="molecule type" value="Genomic_DNA"/>
</dbReference>
<dbReference type="FunCoup" id="A0A3N1HL67">
    <property type="interactions" value="324"/>
</dbReference>
<dbReference type="Proteomes" id="UP000276232">
    <property type="component" value="Unassembled WGS sequence"/>
</dbReference>
<dbReference type="HAMAP" id="MF_02087">
    <property type="entry name" value="PLP_homeostasis"/>
    <property type="match status" value="1"/>
</dbReference>
<dbReference type="RefSeq" id="WP_123379797.1">
    <property type="nucleotide sequence ID" value="NZ_RJKN01000004.1"/>
</dbReference>
<dbReference type="InterPro" id="IPR011078">
    <property type="entry name" value="PyrdxlP_homeostasis"/>
</dbReference>
<dbReference type="AlphaFoldDB" id="A0A3N1HL67"/>
<name>A0A3N1HL67_9ACTN</name>
<comment type="caution">
    <text evidence="6">The sequence shown here is derived from an EMBL/GenBank/DDBJ whole genome shotgun (WGS) entry which is preliminary data.</text>
</comment>
<comment type="cofactor">
    <cofactor evidence="3">
        <name>pyridoxal 5'-phosphate</name>
        <dbReference type="ChEBI" id="CHEBI:597326"/>
    </cofactor>
</comment>
<keyword evidence="1 2" id="KW-0663">Pyridoxal phosphate</keyword>
<evidence type="ECO:0000313" key="6">
    <source>
        <dbReference type="EMBL" id="ROP43082.1"/>
    </source>
</evidence>
<dbReference type="GO" id="GO:0030170">
    <property type="term" value="F:pyridoxal phosphate binding"/>
    <property type="evidence" value="ECO:0007669"/>
    <property type="project" value="UniProtKB-UniRule"/>
</dbReference>
<comment type="function">
    <text evidence="2">Pyridoxal 5'-phosphate (PLP)-binding protein, which is involved in PLP homeostasis.</text>
</comment>
<dbReference type="OrthoDB" id="9804072at2"/>
<evidence type="ECO:0000256" key="1">
    <source>
        <dbReference type="ARBA" id="ARBA00022898"/>
    </source>
</evidence>
<dbReference type="Pfam" id="PF01168">
    <property type="entry name" value="Ala_racemase_N"/>
    <property type="match status" value="1"/>
</dbReference>
<reference evidence="6 7" key="1">
    <citation type="journal article" date="2015" name="Stand. Genomic Sci.">
        <title>Genomic Encyclopedia of Bacterial and Archaeal Type Strains, Phase III: the genomes of soil and plant-associated and newly described type strains.</title>
        <authorList>
            <person name="Whitman W.B."/>
            <person name="Woyke T."/>
            <person name="Klenk H.P."/>
            <person name="Zhou Y."/>
            <person name="Lilburn T.G."/>
            <person name="Beck B.J."/>
            <person name="De Vos P."/>
            <person name="Vandamme P."/>
            <person name="Eisen J.A."/>
            <person name="Garrity G."/>
            <person name="Hugenholtz P."/>
            <person name="Kyrpides N.C."/>
        </authorList>
    </citation>
    <scope>NUCLEOTIDE SEQUENCE [LARGE SCALE GENOMIC DNA]</scope>
    <source>
        <strain evidence="6 7">CECT 7306</strain>
    </source>
</reference>
<evidence type="ECO:0000259" key="5">
    <source>
        <dbReference type="Pfam" id="PF01168"/>
    </source>
</evidence>
<dbReference type="PIRSF" id="PIRSF004848">
    <property type="entry name" value="YBL036c_PLPDEIII"/>
    <property type="match status" value="1"/>
</dbReference>
<dbReference type="InterPro" id="IPR001608">
    <property type="entry name" value="Ala_racemase_N"/>
</dbReference>
<sequence length="256" mass="25430">MSVAPGGAGEQGGAEGAVARREELAAALRRLDDRVAAACAAAGRGRDEVGVVVTTKTWPASDVLHLAALGVRDVGEARAQEAGAKREEVLATGGPGTGDLRWHALGRLQRNKAGAVAAWASLVHSCDSERLAAALDRGAGAAGRVLPVLVQVDLDGDEGDEARGGVPVPGLPAVVDAVAAAGSLRLDGVMAVAPRGADPAAAFARLADAAARVRADHPGATVLSAGMSDDLEQAVAAGATLLRVGRAVLGARPPLG</sequence>
<organism evidence="6 7">
    <name type="scientific">Pseudokineococcus lusitanus</name>
    <dbReference type="NCBI Taxonomy" id="763993"/>
    <lineage>
        <taxon>Bacteria</taxon>
        <taxon>Bacillati</taxon>
        <taxon>Actinomycetota</taxon>
        <taxon>Actinomycetes</taxon>
        <taxon>Kineosporiales</taxon>
        <taxon>Kineosporiaceae</taxon>
        <taxon>Pseudokineococcus</taxon>
    </lineage>
</organism>
<evidence type="ECO:0000256" key="2">
    <source>
        <dbReference type="HAMAP-Rule" id="MF_02087"/>
    </source>
</evidence>
<proteinExistence type="inferred from homology"/>
<evidence type="ECO:0000256" key="4">
    <source>
        <dbReference type="RuleBase" id="RU004514"/>
    </source>
</evidence>
<dbReference type="PANTHER" id="PTHR10146:SF14">
    <property type="entry name" value="PYRIDOXAL PHOSPHATE HOMEOSTASIS PROTEIN"/>
    <property type="match status" value="1"/>
</dbReference>
<dbReference type="NCBIfam" id="TIGR00044">
    <property type="entry name" value="YggS family pyridoxal phosphate-dependent enzyme"/>
    <property type="match status" value="1"/>
</dbReference>
<dbReference type="InParanoid" id="A0A3N1HL67"/>
<dbReference type="SUPFAM" id="SSF51419">
    <property type="entry name" value="PLP-binding barrel"/>
    <property type="match status" value="1"/>
</dbReference>